<feature type="domain" description="Cas12f1-like TNB" evidence="7">
    <location>
        <begin position="119"/>
        <end position="185"/>
    </location>
</feature>
<dbReference type="InterPro" id="IPR001959">
    <property type="entry name" value="Transposase"/>
</dbReference>
<keyword evidence="4" id="KW-0238">DNA-binding</keyword>
<accession>A0A482T3N2</accession>
<evidence type="ECO:0000259" key="6">
    <source>
        <dbReference type="Pfam" id="PF01385"/>
    </source>
</evidence>
<dbReference type="Proteomes" id="UP000294028">
    <property type="component" value="Unassembled WGS sequence"/>
</dbReference>
<evidence type="ECO:0000256" key="4">
    <source>
        <dbReference type="ARBA" id="ARBA00023125"/>
    </source>
</evidence>
<evidence type="ECO:0000256" key="3">
    <source>
        <dbReference type="ARBA" id="ARBA00022578"/>
    </source>
</evidence>
<sequence length="228" mass="25792">TAGIDLGISNYLAIDYEDGPSELYPGNVLKEDKHYFTREEYQTEGENGPSKRARKARQKLSRRKDHFLHTLSKHIVQRCVEEGVEKIAVGDLSDIREDENGDSRNWGASENKKLHGWEFDRFTNLLEYKAEEYGILVDRVDEENTSKTCSCCGQIRDSNRVERGLYVCPSCETTMNADVNGAVNIRRKITQSPPTGDMSNGWLAQPGVFLFDRESGSFSTREQGACKP</sequence>
<dbReference type="GO" id="GO:0006310">
    <property type="term" value="P:DNA recombination"/>
    <property type="evidence" value="ECO:0007669"/>
    <property type="project" value="UniProtKB-KW"/>
</dbReference>
<feature type="domain" description="Probable transposase IS891/IS1136/IS1341" evidence="6">
    <location>
        <begin position="1"/>
        <end position="96"/>
    </location>
</feature>
<comment type="caution">
    <text evidence="8">The sequence shown here is derived from an EMBL/GenBank/DDBJ whole genome shotgun (WGS) entry which is preliminary data.</text>
</comment>
<keyword evidence="3" id="KW-0815">Transposition</keyword>
<dbReference type="NCBIfam" id="NF040570">
    <property type="entry name" value="guided_TnpB"/>
    <property type="match status" value="1"/>
</dbReference>
<comment type="similarity">
    <text evidence="1">In the C-terminal section; belongs to the transposase 35 family.</text>
</comment>
<dbReference type="PANTHER" id="PTHR30405">
    <property type="entry name" value="TRANSPOSASE"/>
    <property type="match status" value="1"/>
</dbReference>
<dbReference type="EMBL" id="RZHH01000003">
    <property type="protein sequence ID" value="RYJ08712.1"/>
    <property type="molecule type" value="Genomic_DNA"/>
</dbReference>
<evidence type="ECO:0000256" key="1">
    <source>
        <dbReference type="ARBA" id="ARBA00008761"/>
    </source>
</evidence>
<evidence type="ECO:0000256" key="2">
    <source>
        <dbReference type="ARBA" id="ARBA00011044"/>
    </source>
</evidence>
<organism evidence="8 9">
    <name type="scientific">Halogeometricum borinquense</name>
    <dbReference type="NCBI Taxonomy" id="60847"/>
    <lineage>
        <taxon>Archaea</taxon>
        <taxon>Methanobacteriati</taxon>
        <taxon>Methanobacteriota</taxon>
        <taxon>Stenosarchaea group</taxon>
        <taxon>Halobacteria</taxon>
        <taxon>Halobacteriales</taxon>
        <taxon>Haloferacaceae</taxon>
        <taxon>Halogeometricum</taxon>
    </lineage>
</organism>
<dbReference type="AlphaFoldDB" id="A0A482T3N2"/>
<dbReference type="PANTHER" id="PTHR30405:SF11">
    <property type="entry name" value="RNA-GUIDED DNA ENDONUCLEASE RV2885C-RELATED"/>
    <property type="match status" value="1"/>
</dbReference>
<feature type="non-terminal residue" evidence="8">
    <location>
        <position position="1"/>
    </location>
</feature>
<comment type="similarity">
    <text evidence="2">In the N-terminal section; belongs to the transposase 2 family.</text>
</comment>
<evidence type="ECO:0000256" key="5">
    <source>
        <dbReference type="ARBA" id="ARBA00023172"/>
    </source>
</evidence>
<proteinExistence type="inferred from homology"/>
<dbReference type="RefSeq" id="WP_129786682.1">
    <property type="nucleotide sequence ID" value="NZ_RZHH01000003.1"/>
</dbReference>
<dbReference type="Pfam" id="PF07282">
    <property type="entry name" value="Cas12f1-like_TNB"/>
    <property type="match status" value="1"/>
</dbReference>
<name>A0A482T3N2_9EURY</name>
<evidence type="ECO:0000313" key="9">
    <source>
        <dbReference type="Proteomes" id="UP000294028"/>
    </source>
</evidence>
<reference evidence="8 9" key="1">
    <citation type="submission" date="2018-12" db="EMBL/GenBank/DDBJ databases">
        <title>Genome analysis provides insights into bioremediation potentialities of Halogeometricum borinquense strain N11.</title>
        <authorList>
            <person name="Najjari A."/>
            <person name="Youssef N."/>
            <person name="Fhoula I."/>
            <person name="Ben Dhia O."/>
            <person name="Mahjoubi M."/>
            <person name="Ouzari H.I."/>
            <person name="Cherif A."/>
        </authorList>
    </citation>
    <scope>NUCLEOTIDE SEQUENCE [LARGE SCALE GENOMIC DNA]</scope>
    <source>
        <strain evidence="8 9">N11</strain>
    </source>
</reference>
<dbReference type="GO" id="GO:0032196">
    <property type="term" value="P:transposition"/>
    <property type="evidence" value="ECO:0007669"/>
    <property type="project" value="UniProtKB-KW"/>
</dbReference>
<evidence type="ECO:0000259" key="7">
    <source>
        <dbReference type="Pfam" id="PF07282"/>
    </source>
</evidence>
<protein>
    <submittedName>
        <fullName evidence="8">Transposase</fullName>
    </submittedName>
</protein>
<evidence type="ECO:0000313" key="8">
    <source>
        <dbReference type="EMBL" id="RYJ08712.1"/>
    </source>
</evidence>
<dbReference type="InterPro" id="IPR010095">
    <property type="entry name" value="Cas12f1-like_TNB"/>
</dbReference>
<dbReference type="NCBIfam" id="TIGR01766">
    <property type="entry name" value="IS200/IS605 family accessory protein TnpB-like domain"/>
    <property type="match status" value="1"/>
</dbReference>
<dbReference type="Pfam" id="PF01385">
    <property type="entry name" value="OrfB_IS605"/>
    <property type="match status" value="1"/>
</dbReference>
<keyword evidence="5" id="KW-0233">DNA recombination</keyword>
<dbReference type="GO" id="GO:0003677">
    <property type="term" value="F:DNA binding"/>
    <property type="evidence" value="ECO:0007669"/>
    <property type="project" value="UniProtKB-KW"/>
</dbReference>
<dbReference type="InterPro" id="IPR051399">
    <property type="entry name" value="RNA-guided_DNA_endo/Transpos"/>
</dbReference>
<gene>
    <name evidence="8" type="ORF">ELS19_16595</name>
</gene>